<name>A0A1E7FPY4_9STRA</name>
<organism evidence="2 3">
    <name type="scientific">Fragilariopsis cylindrus CCMP1102</name>
    <dbReference type="NCBI Taxonomy" id="635003"/>
    <lineage>
        <taxon>Eukaryota</taxon>
        <taxon>Sar</taxon>
        <taxon>Stramenopiles</taxon>
        <taxon>Ochrophyta</taxon>
        <taxon>Bacillariophyta</taxon>
        <taxon>Bacillariophyceae</taxon>
        <taxon>Bacillariophycidae</taxon>
        <taxon>Bacillariales</taxon>
        <taxon>Bacillariaceae</taxon>
        <taxon>Fragilariopsis</taxon>
    </lineage>
</organism>
<dbReference type="InterPro" id="IPR012334">
    <property type="entry name" value="Pectin_lyas_fold"/>
</dbReference>
<dbReference type="EMBL" id="KV784355">
    <property type="protein sequence ID" value="OEU20174.1"/>
    <property type="molecule type" value="Genomic_DNA"/>
</dbReference>
<dbReference type="InterPro" id="IPR011050">
    <property type="entry name" value="Pectin_lyase_fold/virulence"/>
</dbReference>
<dbReference type="Proteomes" id="UP000095751">
    <property type="component" value="Unassembled WGS sequence"/>
</dbReference>
<evidence type="ECO:0000313" key="2">
    <source>
        <dbReference type="EMBL" id="OEU20174.1"/>
    </source>
</evidence>
<dbReference type="KEGG" id="fcy:FRACYDRAFT_217061"/>
<dbReference type="InterPro" id="IPR039448">
    <property type="entry name" value="Beta_helix"/>
</dbReference>
<evidence type="ECO:0000259" key="1">
    <source>
        <dbReference type="Pfam" id="PF13229"/>
    </source>
</evidence>
<dbReference type="SUPFAM" id="SSF51126">
    <property type="entry name" value="Pectin lyase-like"/>
    <property type="match status" value="1"/>
</dbReference>
<gene>
    <name evidence="2" type="ORF">FRACYDRAFT_217061</name>
</gene>
<dbReference type="AlphaFoldDB" id="A0A1E7FPY4"/>
<proteinExistence type="predicted"/>
<reference evidence="2 3" key="1">
    <citation type="submission" date="2016-09" db="EMBL/GenBank/DDBJ databases">
        <title>Extensive genetic diversity and differential bi-allelic expression allows diatom success in the polar Southern Ocean.</title>
        <authorList>
            <consortium name="DOE Joint Genome Institute"/>
            <person name="Mock T."/>
            <person name="Otillar R.P."/>
            <person name="Strauss J."/>
            <person name="Dupont C."/>
            <person name="Frickenhaus S."/>
            <person name="Maumus F."/>
            <person name="Mcmullan M."/>
            <person name="Sanges R."/>
            <person name="Schmutz J."/>
            <person name="Toseland A."/>
            <person name="Valas R."/>
            <person name="Veluchamy A."/>
            <person name="Ward B.J."/>
            <person name="Allen A."/>
            <person name="Barry K."/>
            <person name="Falciatore A."/>
            <person name="Ferrante M."/>
            <person name="Fortunato A.E."/>
            <person name="Gloeckner G."/>
            <person name="Gruber A."/>
            <person name="Hipkin R."/>
            <person name="Janech M."/>
            <person name="Kroth P."/>
            <person name="Leese F."/>
            <person name="Lindquist E."/>
            <person name="Lyon B.R."/>
            <person name="Martin J."/>
            <person name="Mayer C."/>
            <person name="Parker M."/>
            <person name="Quesneville H."/>
            <person name="Raymond J."/>
            <person name="Uhlig C."/>
            <person name="Valentin K.U."/>
            <person name="Worden A.Z."/>
            <person name="Armbrust E.V."/>
            <person name="Bowler C."/>
            <person name="Green B."/>
            <person name="Moulton V."/>
            <person name="Van Oosterhout C."/>
            <person name="Grigoriev I."/>
        </authorList>
    </citation>
    <scope>NUCLEOTIDE SEQUENCE [LARGE SCALE GENOMIC DNA]</scope>
    <source>
        <strain evidence="2 3">CCMP1102</strain>
    </source>
</reference>
<dbReference type="Pfam" id="PF13229">
    <property type="entry name" value="Beta_helix"/>
    <property type="match status" value="1"/>
</dbReference>
<feature type="domain" description="Right handed beta helix" evidence="1">
    <location>
        <begin position="28"/>
        <end position="112"/>
    </location>
</feature>
<accession>A0A1E7FPY4</accession>
<evidence type="ECO:0000313" key="3">
    <source>
        <dbReference type="Proteomes" id="UP000095751"/>
    </source>
</evidence>
<protein>
    <recommendedName>
        <fullName evidence="1">Right handed beta helix domain-containing protein</fullName>
    </recommendedName>
</protein>
<dbReference type="InParanoid" id="A0A1E7FPY4"/>
<keyword evidence="3" id="KW-1185">Reference proteome</keyword>
<sequence>MIRNVFDNDGSTGPVANISGGFGHKGKWRDVVFRNGGSAGGIHIDGETIKIELIGCTIKGCQGDGLVSSNKAKFKFTDCTVENNLGYGICLKSAGCQAELYESCFKNNTKGIIKKVPHCIVTSSSNIAFLPTNVVIGKQIPGFKLTTVQLQK</sequence>
<dbReference type="Gene3D" id="2.160.20.10">
    <property type="entry name" value="Single-stranded right-handed beta-helix, Pectin lyase-like"/>
    <property type="match status" value="1"/>
</dbReference>